<sequence>MIAPWIRVTDYSFLFGPFFVGTIWIFHLTYKFGFYVYMLSNMILDGFFAFVVLPLLEKIKVVKLEKISRSGICGLMLFIAILIYPYQKWLESEGISFKKSSR</sequence>
<organism evidence="2 3">
    <name type="scientific">Evansella vedderi</name>
    <dbReference type="NCBI Taxonomy" id="38282"/>
    <lineage>
        <taxon>Bacteria</taxon>
        <taxon>Bacillati</taxon>
        <taxon>Bacillota</taxon>
        <taxon>Bacilli</taxon>
        <taxon>Bacillales</taxon>
        <taxon>Bacillaceae</taxon>
        <taxon>Evansella</taxon>
    </lineage>
</organism>
<keyword evidence="3" id="KW-1185">Reference proteome</keyword>
<dbReference type="Proteomes" id="UP001230005">
    <property type="component" value="Unassembled WGS sequence"/>
</dbReference>
<protein>
    <submittedName>
        <fullName evidence="2">Magnesium-transporting ATPase (P-type)</fullName>
    </submittedName>
</protein>
<feature type="transmembrane region" description="Helical" evidence="1">
    <location>
        <begin position="12"/>
        <end position="30"/>
    </location>
</feature>
<feature type="transmembrane region" description="Helical" evidence="1">
    <location>
        <begin position="36"/>
        <end position="56"/>
    </location>
</feature>
<feature type="transmembrane region" description="Helical" evidence="1">
    <location>
        <begin position="68"/>
        <end position="86"/>
    </location>
</feature>
<name>A0ABT9ZX62_9BACI</name>
<evidence type="ECO:0000256" key="1">
    <source>
        <dbReference type="SAM" id="Phobius"/>
    </source>
</evidence>
<keyword evidence="1" id="KW-1133">Transmembrane helix</keyword>
<evidence type="ECO:0000313" key="2">
    <source>
        <dbReference type="EMBL" id="MDQ0255824.1"/>
    </source>
</evidence>
<accession>A0ABT9ZX62</accession>
<gene>
    <name evidence="2" type="ORF">J2S74_003206</name>
</gene>
<keyword evidence="1" id="KW-0812">Transmembrane</keyword>
<proteinExistence type="predicted"/>
<reference evidence="2 3" key="1">
    <citation type="submission" date="2023-07" db="EMBL/GenBank/DDBJ databases">
        <title>Genomic Encyclopedia of Type Strains, Phase IV (KMG-IV): sequencing the most valuable type-strain genomes for metagenomic binning, comparative biology and taxonomic classification.</title>
        <authorList>
            <person name="Goeker M."/>
        </authorList>
    </citation>
    <scope>NUCLEOTIDE SEQUENCE [LARGE SCALE GENOMIC DNA]</scope>
    <source>
        <strain evidence="2 3">DSM 9768</strain>
    </source>
</reference>
<dbReference type="EMBL" id="JAUSUG010000012">
    <property type="protein sequence ID" value="MDQ0255824.1"/>
    <property type="molecule type" value="Genomic_DNA"/>
</dbReference>
<evidence type="ECO:0000313" key="3">
    <source>
        <dbReference type="Proteomes" id="UP001230005"/>
    </source>
</evidence>
<keyword evidence="1" id="KW-0472">Membrane</keyword>
<comment type="caution">
    <text evidence="2">The sequence shown here is derived from an EMBL/GenBank/DDBJ whole genome shotgun (WGS) entry which is preliminary data.</text>
</comment>